<dbReference type="Proteomes" id="UP000219193">
    <property type="component" value="Unassembled WGS sequence"/>
</dbReference>
<keyword evidence="5" id="KW-1185">Reference proteome</keyword>
<evidence type="ECO:0000313" key="4">
    <source>
        <dbReference type="EMBL" id="SOC79436.1"/>
    </source>
</evidence>
<dbReference type="EMBL" id="OCMF01000001">
    <property type="protein sequence ID" value="SOC79436.1"/>
    <property type="molecule type" value="Genomic_DNA"/>
</dbReference>
<dbReference type="InterPro" id="IPR047137">
    <property type="entry name" value="ORF3"/>
</dbReference>
<dbReference type="RefSeq" id="WP_097055166.1">
    <property type="nucleotide sequence ID" value="NZ_OCMF01000001.1"/>
</dbReference>
<evidence type="ECO:0000313" key="5">
    <source>
        <dbReference type="Proteomes" id="UP000219193"/>
    </source>
</evidence>
<gene>
    <name evidence="4" type="ORF">SAMN06296241_0960</name>
</gene>
<dbReference type="InterPro" id="IPR021309">
    <property type="entry name" value="YgaP-like_TM"/>
</dbReference>
<dbReference type="AlphaFoldDB" id="A0A285X338"/>
<evidence type="ECO:0000259" key="2">
    <source>
        <dbReference type="Pfam" id="PF03364"/>
    </source>
</evidence>
<sequence>MRNLLRHLYVNVSPAERGASLLAGAYFLYDAIGKQKKSPIEAVLAGYLLYRGVSGNCLLYNVIGKTKPDNHSRNVNIQLNMVVNKPREEVYAFWRNLENLPLFMEHLESVESLNDSISVWEARLPGNVGSIRWKSEIVKERPNEFLGWQSLPGSSIENAGKVEFFDMGDATRLHVVISYHAPGGIPGESAARLLNPVFEDMVEEDVRNFKWFIERDYNF</sequence>
<dbReference type="SUPFAM" id="SSF55961">
    <property type="entry name" value="Bet v1-like"/>
    <property type="match status" value="1"/>
</dbReference>
<dbReference type="PANTHER" id="PTHR33824">
    <property type="entry name" value="POLYKETIDE CYCLASE/DEHYDRASE AND LIPID TRANSPORT SUPERFAMILY PROTEIN"/>
    <property type="match status" value="1"/>
</dbReference>
<dbReference type="PANTHER" id="PTHR33824:SF7">
    <property type="entry name" value="POLYKETIDE CYCLASE_DEHYDRASE AND LIPID TRANSPORT SUPERFAMILY PROTEIN"/>
    <property type="match status" value="1"/>
</dbReference>
<dbReference type="CDD" id="cd07817">
    <property type="entry name" value="SRPBCC_8"/>
    <property type="match status" value="1"/>
</dbReference>
<feature type="domain" description="Inner membrane protein YgaP-like transmembrane" evidence="3">
    <location>
        <begin position="10"/>
        <end position="66"/>
    </location>
</feature>
<feature type="domain" description="Coenzyme Q-binding protein COQ10 START" evidence="2">
    <location>
        <begin position="83"/>
        <end position="204"/>
    </location>
</feature>
<dbReference type="Pfam" id="PF03364">
    <property type="entry name" value="Polyketide_cyc"/>
    <property type="match status" value="1"/>
</dbReference>
<dbReference type="OrthoDB" id="9797595at2"/>
<dbReference type="InterPro" id="IPR005031">
    <property type="entry name" value="COQ10_START"/>
</dbReference>
<reference evidence="5" key="1">
    <citation type="submission" date="2017-09" db="EMBL/GenBank/DDBJ databases">
        <authorList>
            <person name="Varghese N."/>
            <person name="Submissions S."/>
        </authorList>
    </citation>
    <scope>NUCLEOTIDE SEQUENCE [LARGE SCALE GENOMIC DNA]</scope>
    <source>
        <strain evidence="5">CGMCC 1.12641</strain>
    </source>
</reference>
<name>A0A285X338_9FLAO</name>
<dbReference type="Gene3D" id="3.30.530.20">
    <property type="match status" value="1"/>
</dbReference>
<dbReference type="InterPro" id="IPR023393">
    <property type="entry name" value="START-like_dom_sf"/>
</dbReference>
<comment type="similarity">
    <text evidence="1">Belongs to the ribosome association toxin RatA family.</text>
</comment>
<evidence type="ECO:0000256" key="1">
    <source>
        <dbReference type="ARBA" id="ARBA00008918"/>
    </source>
</evidence>
<evidence type="ECO:0000259" key="3">
    <source>
        <dbReference type="Pfam" id="PF11127"/>
    </source>
</evidence>
<accession>A0A285X338</accession>
<dbReference type="Pfam" id="PF11127">
    <property type="entry name" value="YgaP-like_TM"/>
    <property type="match status" value="1"/>
</dbReference>
<protein>
    <submittedName>
        <fullName evidence="4">Uncharacterized membrane protein</fullName>
    </submittedName>
</protein>
<organism evidence="4 5">
    <name type="scientific">Salinimicrobium sediminis</name>
    <dbReference type="NCBI Taxonomy" id="1343891"/>
    <lineage>
        <taxon>Bacteria</taxon>
        <taxon>Pseudomonadati</taxon>
        <taxon>Bacteroidota</taxon>
        <taxon>Flavobacteriia</taxon>
        <taxon>Flavobacteriales</taxon>
        <taxon>Flavobacteriaceae</taxon>
        <taxon>Salinimicrobium</taxon>
    </lineage>
</organism>
<proteinExistence type="inferred from homology"/>